<feature type="transmembrane region" description="Helical" evidence="8">
    <location>
        <begin position="245"/>
        <end position="270"/>
    </location>
</feature>
<keyword evidence="7 8" id="KW-0472">Membrane</keyword>
<dbReference type="Pfam" id="PF00664">
    <property type="entry name" value="ABC_membrane"/>
    <property type="match status" value="1"/>
</dbReference>
<dbReference type="InterPro" id="IPR036640">
    <property type="entry name" value="ABC1_TM_sf"/>
</dbReference>
<evidence type="ECO:0000256" key="8">
    <source>
        <dbReference type="SAM" id="Phobius"/>
    </source>
</evidence>
<organism evidence="10 11">
    <name type="scientific">Hevea brasiliensis</name>
    <name type="common">Para rubber tree</name>
    <name type="synonym">Siphonia brasiliensis</name>
    <dbReference type="NCBI Taxonomy" id="3981"/>
    <lineage>
        <taxon>Eukaryota</taxon>
        <taxon>Viridiplantae</taxon>
        <taxon>Streptophyta</taxon>
        <taxon>Embryophyta</taxon>
        <taxon>Tracheophyta</taxon>
        <taxon>Spermatophyta</taxon>
        <taxon>Magnoliopsida</taxon>
        <taxon>eudicotyledons</taxon>
        <taxon>Gunneridae</taxon>
        <taxon>Pentapetalae</taxon>
        <taxon>rosids</taxon>
        <taxon>fabids</taxon>
        <taxon>Malpighiales</taxon>
        <taxon>Euphorbiaceae</taxon>
        <taxon>Crotonoideae</taxon>
        <taxon>Micrandreae</taxon>
        <taxon>Hevea</taxon>
    </lineage>
</organism>
<dbReference type="GO" id="GO:0140359">
    <property type="term" value="F:ABC-type transporter activity"/>
    <property type="evidence" value="ECO:0007669"/>
    <property type="project" value="InterPro"/>
</dbReference>
<evidence type="ECO:0000256" key="3">
    <source>
        <dbReference type="ARBA" id="ARBA00022692"/>
    </source>
</evidence>
<evidence type="ECO:0000256" key="7">
    <source>
        <dbReference type="ARBA" id="ARBA00023136"/>
    </source>
</evidence>
<dbReference type="GO" id="GO:0005524">
    <property type="term" value="F:ATP binding"/>
    <property type="evidence" value="ECO:0007669"/>
    <property type="project" value="UniProtKB-KW"/>
</dbReference>
<feature type="transmembrane region" description="Helical" evidence="8">
    <location>
        <begin position="152"/>
        <end position="172"/>
    </location>
</feature>
<evidence type="ECO:0000256" key="5">
    <source>
        <dbReference type="ARBA" id="ARBA00022840"/>
    </source>
</evidence>
<dbReference type="Gene3D" id="1.20.1560.10">
    <property type="entry name" value="ABC transporter type 1, transmembrane domain"/>
    <property type="match status" value="1"/>
</dbReference>
<dbReference type="InterPro" id="IPR050173">
    <property type="entry name" value="ABC_transporter_C-like"/>
</dbReference>
<protein>
    <recommendedName>
        <fullName evidence="9">ABC transmembrane type-1 domain-containing protein</fullName>
    </recommendedName>
</protein>
<dbReference type="InterPro" id="IPR011527">
    <property type="entry name" value="ABC1_TM_dom"/>
</dbReference>
<feature type="transmembrane region" description="Helical" evidence="8">
    <location>
        <begin position="39"/>
        <end position="57"/>
    </location>
</feature>
<keyword evidence="4" id="KW-0547">Nucleotide-binding</keyword>
<dbReference type="Proteomes" id="UP000467840">
    <property type="component" value="Chromosome 1"/>
</dbReference>
<sequence>MDYLPLLLKLFVQCSGDTSLSLIFQWLRFIFLSPCPQRALLSSADLLFLLVLLVFAVQKLFSGFTSSSISDINKPLIGNNRAHITTNIWFKLSLIATVLLAFVYTVICILASVEANNFHGSCAALCHVCWAYSHPKFCGFYCREKKLPYEGYYLVLTLLAAKFVEVLSLHQFNFNSQKLGMLIRSTLITSLYKKGLRLSCSARQAHGVGQIVNYMAVDAQQLSDMMLQLHSIWLMPLQVGVALVLLYNALGVSVIAALIGIIGVIVFIVFGTRRNNGFQFNLMINRDSRMKATNEMLNYMRVIKFQAWEEHFNKRIQNFRESEYGWLSKFMYSFLATLL</sequence>
<keyword evidence="2" id="KW-0813">Transport</keyword>
<dbReference type="InterPro" id="IPR044746">
    <property type="entry name" value="ABCC_6TM_D1"/>
</dbReference>
<dbReference type="FunFam" id="1.20.1560.10:FF:000003">
    <property type="entry name" value="ABC transporter C family member 10"/>
    <property type="match status" value="1"/>
</dbReference>
<proteinExistence type="predicted"/>
<dbReference type="PANTHER" id="PTHR24223:SF362">
    <property type="entry name" value="ABC TRANSPORTER C FAMILY MEMBER 4"/>
    <property type="match status" value="1"/>
</dbReference>
<evidence type="ECO:0000256" key="1">
    <source>
        <dbReference type="ARBA" id="ARBA00004141"/>
    </source>
</evidence>
<evidence type="ECO:0000313" key="11">
    <source>
        <dbReference type="Proteomes" id="UP000467840"/>
    </source>
</evidence>
<dbReference type="EMBL" id="JAAGAX010000011">
    <property type="protein sequence ID" value="KAF2298422.1"/>
    <property type="molecule type" value="Genomic_DNA"/>
</dbReference>
<keyword evidence="6 8" id="KW-1133">Transmembrane helix</keyword>
<dbReference type="PROSITE" id="PS50929">
    <property type="entry name" value="ABC_TM1F"/>
    <property type="match status" value="1"/>
</dbReference>
<keyword evidence="11" id="KW-1185">Reference proteome</keyword>
<evidence type="ECO:0000259" key="9">
    <source>
        <dbReference type="PROSITE" id="PS50929"/>
    </source>
</evidence>
<comment type="subcellular location">
    <subcellularLocation>
        <location evidence="1">Membrane</location>
        <topology evidence="1">Multi-pass membrane protein</topology>
    </subcellularLocation>
</comment>
<feature type="domain" description="ABC transmembrane type-1" evidence="9">
    <location>
        <begin position="154"/>
        <end position="339"/>
    </location>
</feature>
<reference evidence="10 11" key="1">
    <citation type="journal article" date="2020" name="Mol. Plant">
        <title>The Chromosome-Based Rubber Tree Genome Provides New Insights into Spurge Genome Evolution and Rubber Biosynthesis.</title>
        <authorList>
            <person name="Liu J."/>
            <person name="Shi C."/>
            <person name="Shi C.C."/>
            <person name="Li W."/>
            <person name="Zhang Q.J."/>
            <person name="Zhang Y."/>
            <person name="Li K."/>
            <person name="Lu H.F."/>
            <person name="Shi C."/>
            <person name="Zhu S.T."/>
            <person name="Xiao Z.Y."/>
            <person name="Nan H."/>
            <person name="Yue Y."/>
            <person name="Zhu X.G."/>
            <person name="Wu Y."/>
            <person name="Hong X.N."/>
            <person name="Fan G.Y."/>
            <person name="Tong Y."/>
            <person name="Zhang D."/>
            <person name="Mao C.L."/>
            <person name="Liu Y.L."/>
            <person name="Hao S.J."/>
            <person name="Liu W.Q."/>
            <person name="Lv M.Q."/>
            <person name="Zhang H.B."/>
            <person name="Liu Y."/>
            <person name="Hu-Tang G.R."/>
            <person name="Wang J.P."/>
            <person name="Wang J.H."/>
            <person name="Sun Y.H."/>
            <person name="Ni S.B."/>
            <person name="Chen W.B."/>
            <person name="Zhang X.C."/>
            <person name="Jiao Y.N."/>
            <person name="Eichler E.E."/>
            <person name="Li G.H."/>
            <person name="Liu X."/>
            <person name="Gao L.Z."/>
        </authorList>
    </citation>
    <scope>NUCLEOTIDE SEQUENCE [LARGE SCALE GENOMIC DNA]</scope>
    <source>
        <strain evidence="11">cv. GT1</strain>
        <tissue evidence="10">Leaf</tissue>
    </source>
</reference>
<keyword evidence="3 8" id="KW-0812">Transmembrane</keyword>
<evidence type="ECO:0000256" key="4">
    <source>
        <dbReference type="ARBA" id="ARBA00022741"/>
    </source>
</evidence>
<dbReference type="PANTHER" id="PTHR24223">
    <property type="entry name" value="ATP-BINDING CASSETTE SUB-FAMILY C"/>
    <property type="match status" value="1"/>
</dbReference>
<dbReference type="GO" id="GO:0016020">
    <property type="term" value="C:membrane"/>
    <property type="evidence" value="ECO:0007669"/>
    <property type="project" value="UniProtKB-SubCell"/>
</dbReference>
<comment type="caution">
    <text evidence="10">The sequence shown here is derived from an EMBL/GenBank/DDBJ whole genome shotgun (WGS) entry which is preliminary data.</text>
</comment>
<accession>A0A6A6LAI4</accession>
<keyword evidence="5" id="KW-0067">ATP-binding</keyword>
<evidence type="ECO:0000256" key="6">
    <source>
        <dbReference type="ARBA" id="ARBA00022989"/>
    </source>
</evidence>
<feature type="transmembrane region" description="Helical" evidence="8">
    <location>
        <begin position="6"/>
        <end position="27"/>
    </location>
</feature>
<evidence type="ECO:0000256" key="2">
    <source>
        <dbReference type="ARBA" id="ARBA00022448"/>
    </source>
</evidence>
<name>A0A6A6LAI4_HEVBR</name>
<gene>
    <name evidence="10" type="ORF">GH714_023530</name>
</gene>
<evidence type="ECO:0000313" key="10">
    <source>
        <dbReference type="EMBL" id="KAF2298422.1"/>
    </source>
</evidence>
<feature type="transmembrane region" description="Helical" evidence="8">
    <location>
        <begin position="88"/>
        <end position="111"/>
    </location>
</feature>
<dbReference type="AlphaFoldDB" id="A0A6A6LAI4"/>
<dbReference type="SUPFAM" id="SSF90123">
    <property type="entry name" value="ABC transporter transmembrane region"/>
    <property type="match status" value="1"/>
</dbReference>
<dbReference type="CDD" id="cd18579">
    <property type="entry name" value="ABC_6TM_ABCC_D1"/>
    <property type="match status" value="1"/>
</dbReference>